<sequence>MVAPAASSGGAGSVYTSLGRRMSARQARRREADENVAPAAPAREPRRYTADDSTSDLEILHPMKLSALTKALLGDRYGSEQAAPISPTAATRSSPKSSIPAPTRSIYGDQESHWRRTSLASSRPTSPISRPSSRQLARKSSIPGPAHPTSGDQESARARASSPRRSPAQVDQGSPVPRRRADSSAARRTSPEQNREANNRETSPAPRKRIVRLSTNHVAGSALNSSFNAGSNHRSSVRNSLSASNREKRSSIVEERKDVAPSRTTPQKAEQKTPSVPVRTVRIAVSSSGHKVVSGGSSEARSRAAPRSTERETRGSHYAAPTMASAAHAQSTNRLKRVGTTPGSFLSGPARRGRRRQSEEDAEQSDAEPAVYGQEPEGQQPYARQEQQAAPSVDPDYHDYEGSGSPIGDIARAALRRHKSTFMTPVHERKPKYEHRPLAIRPPSPAAPEPTSEDKENDAPSEIVAPVIPSNIRAANPPAYISTHRPTAHPLAPVSAAAAQAQQAHVAQRPAPPPPPPKMSVAETATAAAGASTTAQAAKKRQYLIRVNGKTYTRIDSLGRGGSGKVYRVAAENGKLLALKRVSLEGLDERIIKGYRGEIDLLQRLSGVNRVIQLIDHEFNVEKKVLSLVLEAGELDFNTFLKSRMDEDHRFDPVFVRYWWKEMVECVQAVHARDIIHSDLKPANFVIAQGQLKVIDFGIANAIQTDMTVNVHRDAQIGTPNYMSPESLMDSNEYAMTAACKGPSHMPPLNRPKHYKLGKAADVWSLGCILYQMVYGQCPFAKIQNMAARVAAIKDWNHKIEFPTHTEDGIRVPPSLLRTMRRCLDRDSSMRPTCDELLSPTDPFLYPMELSPAVFEAADHGEVIPISKDILKDVIWNVVQRMRMDNPEDKEVLEMWAPAYWASCKRVLAAHKGPKGRKSEVE</sequence>
<dbReference type="RefSeq" id="XP_070868487.1">
    <property type="nucleotide sequence ID" value="XM_071008162.1"/>
</dbReference>
<keyword evidence="4" id="KW-0418">Kinase</keyword>
<dbReference type="InterPro" id="IPR000719">
    <property type="entry name" value="Prot_kinase_dom"/>
</dbReference>
<feature type="compositionally biased region" description="Polar residues" evidence="7">
    <location>
        <begin position="222"/>
        <end position="244"/>
    </location>
</feature>
<feature type="region of interest" description="Disordered" evidence="7">
    <location>
        <begin position="1"/>
        <end position="58"/>
    </location>
</feature>
<comment type="caution">
    <text evidence="9">The sequence shown here is derived from an EMBL/GenBank/DDBJ whole genome shotgun (WGS) entry which is preliminary data.</text>
</comment>
<feature type="region of interest" description="Disordered" evidence="7">
    <location>
        <begin position="421"/>
        <end position="463"/>
    </location>
</feature>
<protein>
    <recommendedName>
        <fullName evidence="8">Protein kinase domain-containing protein</fullName>
    </recommendedName>
</protein>
<accession>A0ABR4DHD4</accession>
<dbReference type="Proteomes" id="UP001600064">
    <property type="component" value="Unassembled WGS sequence"/>
</dbReference>
<evidence type="ECO:0000259" key="8">
    <source>
        <dbReference type="PROSITE" id="PS50011"/>
    </source>
</evidence>
<feature type="compositionally biased region" description="Polar residues" evidence="7">
    <location>
        <begin position="262"/>
        <end position="274"/>
    </location>
</feature>
<evidence type="ECO:0000256" key="4">
    <source>
        <dbReference type="ARBA" id="ARBA00022777"/>
    </source>
</evidence>
<feature type="domain" description="Protein kinase" evidence="8">
    <location>
        <begin position="552"/>
        <end position="845"/>
    </location>
</feature>
<dbReference type="InterPro" id="IPR027084">
    <property type="entry name" value="Mps1_cat"/>
</dbReference>
<evidence type="ECO:0000256" key="2">
    <source>
        <dbReference type="ARBA" id="ARBA00022679"/>
    </source>
</evidence>
<dbReference type="InterPro" id="IPR011009">
    <property type="entry name" value="Kinase-like_dom_sf"/>
</dbReference>
<dbReference type="PROSITE" id="PS50011">
    <property type="entry name" value="PROTEIN_KINASE_DOM"/>
    <property type="match status" value="1"/>
</dbReference>
<feature type="region of interest" description="Disordered" evidence="7">
    <location>
        <begin position="495"/>
        <end position="527"/>
    </location>
</feature>
<keyword evidence="1" id="KW-0723">Serine/threonine-protein kinase</keyword>
<keyword evidence="3 6" id="KW-0547">Nucleotide-binding</keyword>
<dbReference type="CDD" id="cd14131">
    <property type="entry name" value="PKc_Mps1"/>
    <property type="match status" value="1"/>
</dbReference>
<evidence type="ECO:0000256" key="5">
    <source>
        <dbReference type="ARBA" id="ARBA00022840"/>
    </source>
</evidence>
<feature type="compositionally biased region" description="Low complexity" evidence="7">
    <location>
        <begin position="121"/>
        <end position="134"/>
    </location>
</feature>
<feature type="binding site" evidence="6">
    <location>
        <position position="580"/>
    </location>
    <ligand>
        <name>ATP</name>
        <dbReference type="ChEBI" id="CHEBI:30616"/>
    </ligand>
</feature>
<organism evidence="9 10">
    <name type="scientific">Remersonia thermophila</name>
    <dbReference type="NCBI Taxonomy" id="72144"/>
    <lineage>
        <taxon>Eukaryota</taxon>
        <taxon>Fungi</taxon>
        <taxon>Dikarya</taxon>
        <taxon>Ascomycota</taxon>
        <taxon>Pezizomycotina</taxon>
        <taxon>Sordariomycetes</taxon>
        <taxon>Sordariomycetidae</taxon>
        <taxon>Sordariales</taxon>
        <taxon>Sordariales incertae sedis</taxon>
        <taxon>Remersonia</taxon>
    </lineage>
</organism>
<feature type="compositionally biased region" description="Basic and acidic residues" evidence="7">
    <location>
        <begin position="245"/>
        <end position="260"/>
    </location>
</feature>
<evidence type="ECO:0000256" key="6">
    <source>
        <dbReference type="PROSITE-ProRule" id="PRU10141"/>
    </source>
</evidence>
<dbReference type="Gene3D" id="3.30.200.20">
    <property type="entry name" value="Phosphorylase Kinase, domain 1"/>
    <property type="match status" value="1"/>
</dbReference>
<evidence type="ECO:0000313" key="9">
    <source>
        <dbReference type="EMBL" id="KAL2269763.1"/>
    </source>
</evidence>
<feature type="compositionally biased region" description="Polar residues" evidence="7">
    <location>
        <begin position="88"/>
        <end position="97"/>
    </location>
</feature>
<feature type="region of interest" description="Disordered" evidence="7">
    <location>
        <begin position="222"/>
        <end position="407"/>
    </location>
</feature>
<evidence type="ECO:0000256" key="7">
    <source>
        <dbReference type="SAM" id="MobiDB-lite"/>
    </source>
</evidence>
<feature type="compositionally biased region" description="Low complexity" evidence="7">
    <location>
        <begin position="158"/>
        <end position="168"/>
    </location>
</feature>
<dbReference type="Gene3D" id="1.10.510.10">
    <property type="entry name" value="Transferase(Phosphotransferase) domain 1"/>
    <property type="match status" value="1"/>
</dbReference>
<keyword evidence="10" id="KW-1185">Reference proteome</keyword>
<proteinExistence type="predicted"/>
<dbReference type="PROSITE" id="PS00108">
    <property type="entry name" value="PROTEIN_KINASE_ST"/>
    <property type="match status" value="1"/>
</dbReference>
<dbReference type="InterPro" id="IPR017441">
    <property type="entry name" value="Protein_kinase_ATP_BS"/>
</dbReference>
<feature type="compositionally biased region" description="Low complexity" evidence="7">
    <location>
        <begin position="285"/>
        <end position="307"/>
    </location>
</feature>
<reference evidence="9 10" key="1">
    <citation type="journal article" date="2024" name="Commun. Biol.">
        <title>Comparative genomic analysis of thermophilic fungi reveals convergent evolutionary adaptations and gene losses.</title>
        <authorList>
            <person name="Steindorff A.S."/>
            <person name="Aguilar-Pontes M.V."/>
            <person name="Robinson A.J."/>
            <person name="Andreopoulos B."/>
            <person name="LaButti K."/>
            <person name="Kuo A."/>
            <person name="Mondo S."/>
            <person name="Riley R."/>
            <person name="Otillar R."/>
            <person name="Haridas S."/>
            <person name="Lipzen A."/>
            <person name="Grimwood J."/>
            <person name="Schmutz J."/>
            <person name="Clum A."/>
            <person name="Reid I.D."/>
            <person name="Moisan M.C."/>
            <person name="Butler G."/>
            <person name="Nguyen T.T.M."/>
            <person name="Dewar K."/>
            <person name="Conant G."/>
            <person name="Drula E."/>
            <person name="Henrissat B."/>
            <person name="Hansel C."/>
            <person name="Singer S."/>
            <person name="Hutchinson M.I."/>
            <person name="de Vries R.P."/>
            <person name="Natvig D.O."/>
            <person name="Powell A.J."/>
            <person name="Tsang A."/>
            <person name="Grigoriev I.V."/>
        </authorList>
    </citation>
    <scope>NUCLEOTIDE SEQUENCE [LARGE SCALE GENOMIC DNA]</scope>
    <source>
        <strain evidence="9 10">ATCC 22073</strain>
    </source>
</reference>
<dbReference type="PANTHER" id="PTHR22974:SF21">
    <property type="entry name" value="DUAL SPECIFICITY PROTEIN KINASE TTK"/>
    <property type="match status" value="1"/>
</dbReference>
<keyword evidence="2" id="KW-0808">Transferase</keyword>
<evidence type="ECO:0000256" key="3">
    <source>
        <dbReference type="ARBA" id="ARBA00022741"/>
    </source>
</evidence>
<dbReference type="PANTHER" id="PTHR22974">
    <property type="entry name" value="MIXED LINEAGE PROTEIN KINASE"/>
    <property type="match status" value="1"/>
</dbReference>
<dbReference type="PROSITE" id="PS00107">
    <property type="entry name" value="PROTEIN_KINASE_ATP"/>
    <property type="match status" value="1"/>
</dbReference>
<gene>
    <name evidence="9" type="ORF">VTJ83DRAFT_1947</name>
</gene>
<keyword evidence="5 6" id="KW-0067">ATP-binding</keyword>
<dbReference type="SMART" id="SM00220">
    <property type="entry name" value="S_TKc"/>
    <property type="match status" value="1"/>
</dbReference>
<dbReference type="GeneID" id="98122806"/>
<feature type="region of interest" description="Disordered" evidence="7">
    <location>
        <begin position="79"/>
        <end position="210"/>
    </location>
</feature>
<name>A0ABR4DHD4_9PEZI</name>
<feature type="compositionally biased region" description="Low complexity" evidence="7">
    <location>
        <begin position="495"/>
        <end position="509"/>
    </location>
</feature>
<dbReference type="SUPFAM" id="SSF56112">
    <property type="entry name" value="Protein kinase-like (PK-like)"/>
    <property type="match status" value="1"/>
</dbReference>
<dbReference type="InterPro" id="IPR008271">
    <property type="entry name" value="Ser/Thr_kinase_AS"/>
</dbReference>
<evidence type="ECO:0000256" key="1">
    <source>
        <dbReference type="ARBA" id="ARBA00022527"/>
    </source>
</evidence>
<dbReference type="EMBL" id="JAZGUE010000002">
    <property type="protein sequence ID" value="KAL2269763.1"/>
    <property type="molecule type" value="Genomic_DNA"/>
</dbReference>
<feature type="compositionally biased region" description="Basic and acidic residues" evidence="7">
    <location>
        <begin position="189"/>
        <end position="199"/>
    </location>
</feature>
<evidence type="ECO:0000313" key="10">
    <source>
        <dbReference type="Proteomes" id="UP001600064"/>
    </source>
</evidence>
<dbReference type="Pfam" id="PF00069">
    <property type="entry name" value="Pkinase"/>
    <property type="match status" value="1"/>
</dbReference>